<gene>
    <name evidence="1" type="ORF">O6H91_20G021200</name>
</gene>
<dbReference type="EMBL" id="CM055111">
    <property type="protein sequence ID" value="KAJ7519068.1"/>
    <property type="molecule type" value="Genomic_DNA"/>
</dbReference>
<name>A0ACC2AND9_DIPCM</name>
<keyword evidence="2" id="KW-1185">Reference proteome</keyword>
<protein>
    <submittedName>
        <fullName evidence="1">Uncharacterized protein</fullName>
    </submittedName>
</protein>
<proteinExistence type="predicted"/>
<sequence length="997" mass="106448">MASEESVHNLYDLRLRPRLLQSIMATHLPDEKHLTKSPSQLSSAVSLIRRHRLLSESIAGGGSKAASLHGGKSLEGRKSVVDAWVDRVSVLLSSHVAENRWAGVSLLGVTSQECSLRRFIDSYASWLQKLAIQLKSTEPAFVRAAACASLTDIFTRLGALLEFPGIRRDAAALAGKLSQPLIQILSDNESSSIWNDAVDLLCAVLKSFPASLRQQYNVVEGLLVAQLMDVECNSKLSQKCALSLALLPRAHGEASAWSSMIRQILTAINTELDDAFVGMEDPKTPEILLVRNQEPPWPLGGFAITSTASVQVTKRFWQQLVPRVSSLVHCCHFLLVKPYPVPVHVPMTPLLALVSRILHVDGSRVPAISPLGVNISTAQQLALCCELPTLHGCALDLLNATICGARSQLLPQAAEIVQLLTDCFRQSGVTSTRLKIKLYNLVRHLLVGMGAGMAEALAPVVVGNALPDLKVPNPAMKPFSPKGVLTSRTINPSGLGGAWCDSRNQRKRKEPGGLPVDQASILLDESGVTDEGSTPIPVQIAALEALEALLTAGGSLLPERVRMEIDTLLASVAVTVSTRTVYGSITYDEETASIEGSISMSSSSLQMAAYRALLASLLSPCNHRPPFLAQGLALFRRGRKEVGTEVAEVCAHAILALEPLIHPRCLPPAVTPAATLSSVGTGKSIPTGNIITNVKRSGKPGPGFGAVGNIPTIPTAQSFGSSLVPPFKVSHLAVDPWAEVDTWLGYGEDLAEDWSRLFIDDINNEELVANIGVADTQFKADQDGDKNQPAISYVEALTTGDVETTGLRMNSTTGTVETTGLRMNSQVNSLSVGTLQDISHAEVGKPDQLCMVSQRAMSESVIGVTLRENAADLSNQVDVNLPANFLGKNLEMETGSSHFNNPKAEEDHAVKSSISLVQDSNVEAIGNNSPEVEMGMEKAMNVVASGISFPSLTGLKTPEMNISPSPNSAIEIKANSDSDSDFIPEIVDGDPDSDYSA</sequence>
<organism evidence="1 2">
    <name type="scientific">Diphasiastrum complanatum</name>
    <name type="common">Issler's clubmoss</name>
    <name type="synonym">Lycopodium complanatum</name>
    <dbReference type="NCBI Taxonomy" id="34168"/>
    <lineage>
        <taxon>Eukaryota</taxon>
        <taxon>Viridiplantae</taxon>
        <taxon>Streptophyta</taxon>
        <taxon>Embryophyta</taxon>
        <taxon>Tracheophyta</taxon>
        <taxon>Lycopodiopsida</taxon>
        <taxon>Lycopodiales</taxon>
        <taxon>Lycopodiaceae</taxon>
        <taxon>Lycopodioideae</taxon>
        <taxon>Diphasiastrum</taxon>
    </lineage>
</organism>
<comment type="caution">
    <text evidence="1">The sequence shown here is derived from an EMBL/GenBank/DDBJ whole genome shotgun (WGS) entry which is preliminary data.</text>
</comment>
<evidence type="ECO:0000313" key="2">
    <source>
        <dbReference type="Proteomes" id="UP001162992"/>
    </source>
</evidence>
<accession>A0ACC2AND9</accession>
<reference evidence="2" key="1">
    <citation type="journal article" date="2024" name="Proc. Natl. Acad. Sci. U.S.A.">
        <title>Extraordinary preservation of gene collinearity over three hundred million years revealed in homosporous lycophytes.</title>
        <authorList>
            <person name="Li C."/>
            <person name="Wickell D."/>
            <person name="Kuo L.Y."/>
            <person name="Chen X."/>
            <person name="Nie B."/>
            <person name="Liao X."/>
            <person name="Peng D."/>
            <person name="Ji J."/>
            <person name="Jenkins J."/>
            <person name="Williams M."/>
            <person name="Shu S."/>
            <person name="Plott C."/>
            <person name="Barry K."/>
            <person name="Rajasekar S."/>
            <person name="Grimwood J."/>
            <person name="Han X."/>
            <person name="Sun S."/>
            <person name="Hou Z."/>
            <person name="He W."/>
            <person name="Dai G."/>
            <person name="Sun C."/>
            <person name="Schmutz J."/>
            <person name="Leebens-Mack J.H."/>
            <person name="Li F.W."/>
            <person name="Wang L."/>
        </authorList>
    </citation>
    <scope>NUCLEOTIDE SEQUENCE [LARGE SCALE GENOMIC DNA]</scope>
    <source>
        <strain evidence="2">cv. PW_Plant_1</strain>
    </source>
</reference>
<evidence type="ECO:0000313" key="1">
    <source>
        <dbReference type="EMBL" id="KAJ7519068.1"/>
    </source>
</evidence>
<dbReference type="Proteomes" id="UP001162992">
    <property type="component" value="Chromosome 20"/>
</dbReference>